<dbReference type="InterPro" id="IPR050955">
    <property type="entry name" value="Plant_Biomass_Hydrol_Est"/>
</dbReference>
<organism evidence="4 5">
    <name type="scientific">Neolewinella agarilytica</name>
    <dbReference type="NCBI Taxonomy" id="478744"/>
    <lineage>
        <taxon>Bacteria</taxon>
        <taxon>Pseudomonadati</taxon>
        <taxon>Bacteroidota</taxon>
        <taxon>Saprospiria</taxon>
        <taxon>Saprospirales</taxon>
        <taxon>Lewinellaceae</taxon>
        <taxon>Neolewinella</taxon>
    </lineage>
</organism>
<proteinExistence type="predicted"/>
<feature type="signal peptide" evidence="2">
    <location>
        <begin position="1"/>
        <end position="21"/>
    </location>
</feature>
<dbReference type="STRING" id="478744.SAMN05444359_101165"/>
<evidence type="ECO:0000256" key="1">
    <source>
        <dbReference type="ARBA" id="ARBA00022729"/>
    </source>
</evidence>
<keyword evidence="1 2" id="KW-0732">Signal</keyword>
<dbReference type="SUPFAM" id="SSF53474">
    <property type="entry name" value="alpha/beta-Hydrolases"/>
    <property type="match status" value="1"/>
</dbReference>
<dbReference type="Pfam" id="PF01738">
    <property type="entry name" value="DLH"/>
    <property type="match status" value="1"/>
</dbReference>
<dbReference type="OrthoDB" id="9764953at2"/>
<evidence type="ECO:0000256" key="2">
    <source>
        <dbReference type="SAM" id="SignalP"/>
    </source>
</evidence>
<dbReference type="PANTHER" id="PTHR43037:SF1">
    <property type="entry name" value="BLL1128 PROTEIN"/>
    <property type="match status" value="1"/>
</dbReference>
<gene>
    <name evidence="4" type="ORF">SAMN05444359_101165</name>
</gene>
<dbReference type="InParanoid" id="A0A1H8Z498"/>
<dbReference type="AlphaFoldDB" id="A0A1H8Z498"/>
<dbReference type="InterPro" id="IPR029058">
    <property type="entry name" value="AB_hydrolase_fold"/>
</dbReference>
<dbReference type="Gene3D" id="3.40.50.1820">
    <property type="entry name" value="alpha/beta hydrolase"/>
    <property type="match status" value="1"/>
</dbReference>
<protein>
    <submittedName>
        <fullName evidence="4">Putative esterase</fullName>
    </submittedName>
</protein>
<keyword evidence="5" id="KW-1185">Reference proteome</keyword>
<evidence type="ECO:0000313" key="4">
    <source>
        <dbReference type="EMBL" id="SEP59077.1"/>
    </source>
</evidence>
<feature type="domain" description="Dienelactone hydrolase" evidence="3">
    <location>
        <begin position="111"/>
        <end position="215"/>
    </location>
</feature>
<evidence type="ECO:0000313" key="5">
    <source>
        <dbReference type="Proteomes" id="UP000199021"/>
    </source>
</evidence>
<dbReference type="PANTHER" id="PTHR43037">
    <property type="entry name" value="UNNAMED PRODUCT-RELATED"/>
    <property type="match status" value="1"/>
</dbReference>
<feature type="chain" id="PRO_5011594104" evidence="2">
    <location>
        <begin position="22"/>
        <end position="239"/>
    </location>
</feature>
<accession>A0A1H8Z498</accession>
<reference evidence="5" key="1">
    <citation type="submission" date="2016-10" db="EMBL/GenBank/DDBJ databases">
        <authorList>
            <person name="Varghese N."/>
            <person name="Submissions S."/>
        </authorList>
    </citation>
    <scope>NUCLEOTIDE SEQUENCE [LARGE SCALE GENOMIC DNA]</scope>
    <source>
        <strain evidence="5">DSM 24740</strain>
    </source>
</reference>
<dbReference type="GO" id="GO:0016787">
    <property type="term" value="F:hydrolase activity"/>
    <property type="evidence" value="ECO:0007669"/>
    <property type="project" value="InterPro"/>
</dbReference>
<dbReference type="Proteomes" id="UP000199021">
    <property type="component" value="Unassembled WGS sequence"/>
</dbReference>
<evidence type="ECO:0000259" key="3">
    <source>
        <dbReference type="Pfam" id="PF01738"/>
    </source>
</evidence>
<dbReference type="RefSeq" id="WP_090164902.1">
    <property type="nucleotide sequence ID" value="NZ_FOFB01000001.1"/>
</dbReference>
<dbReference type="InterPro" id="IPR002925">
    <property type="entry name" value="Dienelactn_hydro"/>
</dbReference>
<sequence length="239" mass="27506">MKKLFTVIFFFLLTFLTQLSAQFTEGSYVLGKDTIFYLLNVPEGFNNNQEKWPLVLFLHGGGEGGHDLEKVKKNGLPRHIAEGRQFPFITLAPQNRFTRGFWDNVALSQLLDHFMLSPRIDQDRVYLTGLSRGGFAAWMLAMHEPERFAALAPVCGAVPRSYDIWIPENLPIWAFHGTDDDLIHPSESVDMIENLRRKKMNPKPKLTLYEGVGHNAWEKAYADPELYKWMLAQKRPKPE</sequence>
<dbReference type="EMBL" id="FOFB01000001">
    <property type="protein sequence ID" value="SEP59077.1"/>
    <property type="molecule type" value="Genomic_DNA"/>
</dbReference>
<name>A0A1H8Z498_9BACT</name>